<evidence type="ECO:0000256" key="2">
    <source>
        <dbReference type="PROSITE-ProRule" id="PRU00335"/>
    </source>
</evidence>
<dbReference type="PROSITE" id="PS50977">
    <property type="entry name" value="HTH_TETR_2"/>
    <property type="match status" value="1"/>
</dbReference>
<gene>
    <name evidence="4" type="ORF">KSX_03590</name>
</gene>
<dbReference type="PANTHER" id="PTHR43479">
    <property type="entry name" value="ACREF/ENVCD OPERON REPRESSOR-RELATED"/>
    <property type="match status" value="1"/>
</dbReference>
<keyword evidence="5" id="KW-1185">Reference proteome</keyword>
<evidence type="ECO:0000313" key="4">
    <source>
        <dbReference type="EMBL" id="GHO42196.1"/>
    </source>
</evidence>
<dbReference type="Gene3D" id="1.10.357.10">
    <property type="entry name" value="Tetracycline Repressor, domain 2"/>
    <property type="match status" value="1"/>
</dbReference>
<evidence type="ECO:0000256" key="1">
    <source>
        <dbReference type="ARBA" id="ARBA00023125"/>
    </source>
</evidence>
<feature type="domain" description="HTH tetR-type" evidence="3">
    <location>
        <begin position="11"/>
        <end position="71"/>
    </location>
</feature>
<proteinExistence type="predicted"/>
<organism evidence="4 5">
    <name type="scientific">Ktedonospora formicarum</name>
    <dbReference type="NCBI Taxonomy" id="2778364"/>
    <lineage>
        <taxon>Bacteria</taxon>
        <taxon>Bacillati</taxon>
        <taxon>Chloroflexota</taxon>
        <taxon>Ktedonobacteria</taxon>
        <taxon>Ktedonobacterales</taxon>
        <taxon>Ktedonobacteraceae</taxon>
        <taxon>Ktedonospora</taxon>
    </lineage>
</organism>
<feature type="DNA-binding region" description="H-T-H motif" evidence="2">
    <location>
        <begin position="34"/>
        <end position="53"/>
    </location>
</feature>
<reference evidence="4" key="1">
    <citation type="submission" date="2020-10" db="EMBL/GenBank/DDBJ databases">
        <title>Taxonomic study of unclassified bacteria belonging to the class Ktedonobacteria.</title>
        <authorList>
            <person name="Yabe S."/>
            <person name="Wang C.M."/>
            <person name="Zheng Y."/>
            <person name="Sakai Y."/>
            <person name="Cavaletti L."/>
            <person name="Monciardini P."/>
            <person name="Donadio S."/>
        </authorList>
    </citation>
    <scope>NUCLEOTIDE SEQUENCE</scope>
    <source>
        <strain evidence="4">SOSP1-1</strain>
    </source>
</reference>
<keyword evidence="1 2" id="KW-0238">DNA-binding</keyword>
<dbReference type="AlphaFoldDB" id="A0A8J3HUF9"/>
<accession>A0A8J3HUF9</accession>
<dbReference type="InterPro" id="IPR001647">
    <property type="entry name" value="HTH_TetR"/>
</dbReference>
<dbReference type="Proteomes" id="UP000612362">
    <property type="component" value="Unassembled WGS sequence"/>
</dbReference>
<dbReference type="InterPro" id="IPR009057">
    <property type="entry name" value="Homeodomain-like_sf"/>
</dbReference>
<dbReference type="SUPFAM" id="SSF46689">
    <property type="entry name" value="Homeodomain-like"/>
    <property type="match status" value="1"/>
</dbReference>
<sequence length="193" mass="22496">MKQHKTDRRSQRTYRLVSSAFAELVGEKPYDEILVQDILDRANIGRTTFYTHYFDKEDVLNSIIELEVERLTRQLSHAVARRRILPSLELFEHVYHSENQQFRAPMRSRAGEFLWEALQTALCRAIEPALYTLCAEKRSPPTPLPVVSEYLAGALLTLLKWWVAADMPYLPEQMESIFQQLALPGVWTMLKKM</sequence>
<protein>
    <submittedName>
        <fullName evidence="4">TetR family transcriptional regulator</fullName>
    </submittedName>
</protein>
<name>A0A8J3HUF9_9CHLR</name>
<dbReference type="Pfam" id="PF00440">
    <property type="entry name" value="TetR_N"/>
    <property type="match status" value="1"/>
</dbReference>
<evidence type="ECO:0000313" key="5">
    <source>
        <dbReference type="Proteomes" id="UP000612362"/>
    </source>
</evidence>
<dbReference type="GO" id="GO:0003677">
    <property type="term" value="F:DNA binding"/>
    <property type="evidence" value="ECO:0007669"/>
    <property type="project" value="UniProtKB-UniRule"/>
</dbReference>
<dbReference type="RefSeq" id="WP_220191769.1">
    <property type="nucleotide sequence ID" value="NZ_BNJF01000001.1"/>
</dbReference>
<evidence type="ECO:0000259" key="3">
    <source>
        <dbReference type="PROSITE" id="PS50977"/>
    </source>
</evidence>
<comment type="caution">
    <text evidence="4">The sequence shown here is derived from an EMBL/GenBank/DDBJ whole genome shotgun (WGS) entry which is preliminary data.</text>
</comment>
<dbReference type="EMBL" id="BNJF01000001">
    <property type="protein sequence ID" value="GHO42196.1"/>
    <property type="molecule type" value="Genomic_DNA"/>
</dbReference>
<dbReference type="InterPro" id="IPR050624">
    <property type="entry name" value="HTH-type_Tx_Regulator"/>
</dbReference>
<dbReference type="PANTHER" id="PTHR43479:SF7">
    <property type="entry name" value="TETR-FAMILY TRANSCRIPTIONAL REGULATOR"/>
    <property type="match status" value="1"/>
</dbReference>